<sequence>MFLFQVEVQKLFSSFRTYTSLGIAALLMLIIDLGLYNDGKDLFDFLLQSIQENFYIEGNIVNGYLISYLALNTLWVHLPILVVIVTAYIFSGEFEMGTIRTMLTQPIKRKELLLAKIGAMLLFVLLFMLLSGFMALVPSVLFFGLGDVIVFIDGIQFIQESTYLLRYLKALFFGTLGMFAFTCMAMYFAIYFRNTLTAVLLVLGLLIVSTLLQTFVFGFFSHWQPFLFTYHMAKWQLFFVDEVPKSSINQSILFLTLMALFFIVLSFRKFQKMQITE</sequence>
<feature type="transmembrane region" description="Helical" evidence="1">
    <location>
        <begin position="74"/>
        <end position="91"/>
    </location>
</feature>
<feature type="transmembrane region" description="Helical" evidence="1">
    <location>
        <begin position="112"/>
        <end position="137"/>
    </location>
</feature>
<evidence type="ECO:0000256" key="1">
    <source>
        <dbReference type="SAM" id="Phobius"/>
    </source>
</evidence>
<feature type="transmembrane region" description="Helical" evidence="1">
    <location>
        <begin position="248"/>
        <end position="267"/>
    </location>
</feature>
<proteinExistence type="predicted"/>
<comment type="caution">
    <text evidence="2">The sequence shown here is derived from an EMBL/GenBank/DDBJ whole genome shotgun (WGS) entry which is preliminary data.</text>
</comment>
<dbReference type="RefSeq" id="WP_377176541.1">
    <property type="nucleotide sequence ID" value="NZ_JBHTMY010000002.1"/>
</dbReference>
<feature type="transmembrane region" description="Helical" evidence="1">
    <location>
        <begin position="199"/>
        <end position="220"/>
    </location>
</feature>
<dbReference type="PANTHER" id="PTHR37305">
    <property type="entry name" value="INTEGRAL MEMBRANE PROTEIN-RELATED"/>
    <property type="match status" value="1"/>
</dbReference>
<evidence type="ECO:0000313" key="2">
    <source>
        <dbReference type="EMBL" id="MFD1314690.1"/>
    </source>
</evidence>
<gene>
    <name evidence="2" type="ORF">ACFQ39_03605</name>
</gene>
<protein>
    <submittedName>
        <fullName evidence="2">ABC transporter permease subunit</fullName>
    </submittedName>
</protein>
<name>A0ABW3XZS3_9FLAO</name>
<dbReference type="EMBL" id="JBHTMY010000002">
    <property type="protein sequence ID" value="MFD1314690.1"/>
    <property type="molecule type" value="Genomic_DNA"/>
</dbReference>
<keyword evidence="1" id="KW-0812">Transmembrane</keyword>
<accession>A0ABW3XZS3</accession>
<keyword evidence="1" id="KW-0472">Membrane</keyword>
<feature type="transmembrane region" description="Helical" evidence="1">
    <location>
        <begin position="170"/>
        <end position="192"/>
    </location>
</feature>
<dbReference type="Proteomes" id="UP001597201">
    <property type="component" value="Unassembled WGS sequence"/>
</dbReference>
<dbReference type="PANTHER" id="PTHR37305:SF1">
    <property type="entry name" value="MEMBRANE PROTEIN"/>
    <property type="match status" value="1"/>
</dbReference>
<organism evidence="2 3">
    <name type="scientific">Namhaeicola litoreus</name>
    <dbReference type="NCBI Taxonomy" id="1052145"/>
    <lineage>
        <taxon>Bacteria</taxon>
        <taxon>Pseudomonadati</taxon>
        <taxon>Bacteroidota</taxon>
        <taxon>Flavobacteriia</taxon>
        <taxon>Flavobacteriales</taxon>
        <taxon>Flavobacteriaceae</taxon>
        <taxon>Namhaeicola</taxon>
    </lineage>
</organism>
<reference evidence="3" key="1">
    <citation type="journal article" date="2019" name="Int. J. Syst. Evol. Microbiol.">
        <title>The Global Catalogue of Microorganisms (GCM) 10K type strain sequencing project: providing services to taxonomists for standard genome sequencing and annotation.</title>
        <authorList>
            <consortium name="The Broad Institute Genomics Platform"/>
            <consortium name="The Broad Institute Genome Sequencing Center for Infectious Disease"/>
            <person name="Wu L."/>
            <person name="Ma J."/>
        </authorList>
    </citation>
    <scope>NUCLEOTIDE SEQUENCE [LARGE SCALE GENOMIC DNA]</scope>
    <source>
        <strain evidence="3">CCUG 61485</strain>
    </source>
</reference>
<keyword evidence="3" id="KW-1185">Reference proteome</keyword>
<evidence type="ECO:0000313" key="3">
    <source>
        <dbReference type="Proteomes" id="UP001597201"/>
    </source>
</evidence>
<keyword evidence="1" id="KW-1133">Transmembrane helix</keyword>
<feature type="transmembrane region" description="Helical" evidence="1">
    <location>
        <begin position="18"/>
        <end position="36"/>
    </location>
</feature>
<dbReference type="Pfam" id="PF12679">
    <property type="entry name" value="ABC2_membrane_2"/>
    <property type="match status" value="1"/>
</dbReference>